<dbReference type="Proteomes" id="UP000789702">
    <property type="component" value="Unassembled WGS sequence"/>
</dbReference>
<accession>A0ACA9QPX7</accession>
<feature type="non-terminal residue" evidence="1">
    <location>
        <position position="64"/>
    </location>
</feature>
<name>A0ACA9QPX7_9GLOM</name>
<proteinExistence type="predicted"/>
<evidence type="ECO:0000313" key="1">
    <source>
        <dbReference type="EMBL" id="CAG8760326.1"/>
    </source>
</evidence>
<organism evidence="1 2">
    <name type="scientific">Dentiscutata heterogama</name>
    <dbReference type="NCBI Taxonomy" id="1316150"/>
    <lineage>
        <taxon>Eukaryota</taxon>
        <taxon>Fungi</taxon>
        <taxon>Fungi incertae sedis</taxon>
        <taxon>Mucoromycota</taxon>
        <taxon>Glomeromycotina</taxon>
        <taxon>Glomeromycetes</taxon>
        <taxon>Diversisporales</taxon>
        <taxon>Gigasporaceae</taxon>
        <taxon>Dentiscutata</taxon>
    </lineage>
</organism>
<protein>
    <submittedName>
        <fullName evidence="1">5354_t:CDS:1</fullName>
    </submittedName>
</protein>
<sequence length="64" mass="7538">FSQDVAVTRAFEDVKLRWWITNVNSYESHYPHRSHNKAITNEFNIIGKSNDFVELNSLNRNKAD</sequence>
<feature type="non-terminal residue" evidence="1">
    <location>
        <position position="1"/>
    </location>
</feature>
<gene>
    <name evidence="1" type="ORF">DHETER_LOCUS15212</name>
</gene>
<evidence type="ECO:0000313" key="2">
    <source>
        <dbReference type="Proteomes" id="UP000789702"/>
    </source>
</evidence>
<keyword evidence="2" id="KW-1185">Reference proteome</keyword>
<comment type="caution">
    <text evidence="1">The sequence shown here is derived from an EMBL/GenBank/DDBJ whole genome shotgun (WGS) entry which is preliminary data.</text>
</comment>
<dbReference type="EMBL" id="CAJVPU010050922">
    <property type="protein sequence ID" value="CAG8760326.1"/>
    <property type="molecule type" value="Genomic_DNA"/>
</dbReference>
<reference evidence="1" key="1">
    <citation type="submission" date="2021-06" db="EMBL/GenBank/DDBJ databases">
        <authorList>
            <person name="Kallberg Y."/>
            <person name="Tangrot J."/>
            <person name="Rosling A."/>
        </authorList>
    </citation>
    <scope>NUCLEOTIDE SEQUENCE</scope>
    <source>
        <strain evidence="1">IL203A</strain>
    </source>
</reference>